<feature type="signal peptide" evidence="1">
    <location>
        <begin position="1"/>
        <end position="19"/>
    </location>
</feature>
<feature type="chain" id="PRO_5042203206" evidence="1">
    <location>
        <begin position="20"/>
        <end position="256"/>
    </location>
</feature>
<accession>A0AAD7CNW1</accession>
<dbReference type="InterPro" id="IPR024079">
    <property type="entry name" value="MetalloPept_cat_dom_sf"/>
</dbReference>
<evidence type="ECO:0000313" key="2">
    <source>
        <dbReference type="EMBL" id="KAJ7654322.1"/>
    </source>
</evidence>
<organism evidence="2 3">
    <name type="scientific">Mycena rosella</name>
    <name type="common">Pink bonnet</name>
    <name type="synonym">Agaricus rosellus</name>
    <dbReference type="NCBI Taxonomy" id="1033263"/>
    <lineage>
        <taxon>Eukaryota</taxon>
        <taxon>Fungi</taxon>
        <taxon>Dikarya</taxon>
        <taxon>Basidiomycota</taxon>
        <taxon>Agaricomycotina</taxon>
        <taxon>Agaricomycetes</taxon>
        <taxon>Agaricomycetidae</taxon>
        <taxon>Agaricales</taxon>
        <taxon>Marasmiineae</taxon>
        <taxon>Mycenaceae</taxon>
        <taxon>Mycena</taxon>
    </lineage>
</organism>
<evidence type="ECO:0000313" key="3">
    <source>
        <dbReference type="Proteomes" id="UP001221757"/>
    </source>
</evidence>
<dbReference type="AlphaFoldDB" id="A0AAD7CNW1"/>
<comment type="caution">
    <text evidence="2">The sequence shown here is derived from an EMBL/GenBank/DDBJ whole genome shotgun (WGS) entry which is preliminary data.</text>
</comment>
<dbReference type="SUPFAM" id="SSF55486">
    <property type="entry name" value="Metalloproteases ('zincins'), catalytic domain"/>
    <property type="match status" value="1"/>
</dbReference>
<gene>
    <name evidence="2" type="ORF">B0H17DRAFT_1214361</name>
</gene>
<sequence length="256" mass="28014">MRLYLISLTLLILSRRSEGTAQAPWDVRRPNRTAGVSPAVHFAGGDAAQRSQLEQALGDAALLASKGIPINFNMYAAMEFFGALGYIIGTSYERIIQDNFARAAPHSTDAGYVNLTCDDPAQRCGSPTTAAYNAESGAYPALAFCPLFFQQRSMAEAIRYAADPDGGGHRWDLRNYDHNQALIVLHHIMHINAVGQPPITDVNTTYHGGENRALGPKYWKYLGIENERDNVAQTIRNADTCAQYAMGDNRLVSSSC</sequence>
<name>A0AAD7CNW1_MYCRO</name>
<reference evidence="2" key="1">
    <citation type="submission" date="2023-03" db="EMBL/GenBank/DDBJ databases">
        <title>Massive genome expansion in bonnet fungi (Mycena s.s.) driven by repeated elements and novel gene families across ecological guilds.</title>
        <authorList>
            <consortium name="Lawrence Berkeley National Laboratory"/>
            <person name="Harder C.B."/>
            <person name="Miyauchi S."/>
            <person name="Viragh M."/>
            <person name="Kuo A."/>
            <person name="Thoen E."/>
            <person name="Andreopoulos B."/>
            <person name="Lu D."/>
            <person name="Skrede I."/>
            <person name="Drula E."/>
            <person name="Henrissat B."/>
            <person name="Morin E."/>
            <person name="Kohler A."/>
            <person name="Barry K."/>
            <person name="LaButti K."/>
            <person name="Morin E."/>
            <person name="Salamov A."/>
            <person name="Lipzen A."/>
            <person name="Mereny Z."/>
            <person name="Hegedus B."/>
            <person name="Baldrian P."/>
            <person name="Stursova M."/>
            <person name="Weitz H."/>
            <person name="Taylor A."/>
            <person name="Grigoriev I.V."/>
            <person name="Nagy L.G."/>
            <person name="Martin F."/>
            <person name="Kauserud H."/>
        </authorList>
    </citation>
    <scope>NUCLEOTIDE SEQUENCE</scope>
    <source>
        <strain evidence="2">CBHHK067</strain>
    </source>
</reference>
<dbReference type="EMBL" id="JARKIE010000322">
    <property type="protein sequence ID" value="KAJ7654322.1"/>
    <property type="molecule type" value="Genomic_DNA"/>
</dbReference>
<protein>
    <submittedName>
        <fullName evidence="2">Uncharacterized protein</fullName>
    </submittedName>
</protein>
<keyword evidence="3" id="KW-1185">Reference proteome</keyword>
<evidence type="ECO:0000256" key="1">
    <source>
        <dbReference type="SAM" id="SignalP"/>
    </source>
</evidence>
<proteinExistence type="predicted"/>
<dbReference type="Proteomes" id="UP001221757">
    <property type="component" value="Unassembled WGS sequence"/>
</dbReference>
<dbReference type="GO" id="GO:0008237">
    <property type="term" value="F:metallopeptidase activity"/>
    <property type="evidence" value="ECO:0007669"/>
    <property type="project" value="InterPro"/>
</dbReference>
<keyword evidence="1" id="KW-0732">Signal</keyword>
<dbReference type="Gene3D" id="3.40.390.10">
    <property type="entry name" value="Collagenase (Catalytic Domain)"/>
    <property type="match status" value="1"/>
</dbReference>